<dbReference type="RefSeq" id="WP_189475862.1">
    <property type="nucleotide sequence ID" value="NZ_BMYM01000001.1"/>
</dbReference>
<dbReference type="CDD" id="cd08010">
    <property type="entry name" value="MltG_like"/>
    <property type="match status" value="1"/>
</dbReference>
<dbReference type="GO" id="GO:0005886">
    <property type="term" value="C:plasma membrane"/>
    <property type="evidence" value="ECO:0007669"/>
    <property type="project" value="UniProtKB-UniRule"/>
</dbReference>
<evidence type="ECO:0000256" key="3">
    <source>
        <dbReference type="ARBA" id="ARBA00022989"/>
    </source>
</evidence>
<dbReference type="EMBL" id="BMYM01000001">
    <property type="protein sequence ID" value="GHD29790.1"/>
    <property type="molecule type" value="Genomic_DNA"/>
</dbReference>
<dbReference type="Gene3D" id="3.30.160.60">
    <property type="entry name" value="Classic Zinc Finger"/>
    <property type="match status" value="1"/>
</dbReference>
<keyword evidence="5 7" id="KW-0456">Lyase</keyword>
<dbReference type="AlphaFoldDB" id="A0A918XF85"/>
<keyword evidence="7" id="KW-0997">Cell inner membrane</keyword>
<evidence type="ECO:0000256" key="1">
    <source>
        <dbReference type="ARBA" id="ARBA00022475"/>
    </source>
</evidence>
<evidence type="ECO:0000256" key="2">
    <source>
        <dbReference type="ARBA" id="ARBA00022692"/>
    </source>
</evidence>
<dbReference type="InterPro" id="IPR003770">
    <property type="entry name" value="MLTG-like"/>
</dbReference>
<dbReference type="GO" id="GO:0071555">
    <property type="term" value="P:cell wall organization"/>
    <property type="evidence" value="ECO:0007669"/>
    <property type="project" value="UniProtKB-KW"/>
</dbReference>
<keyword evidence="3 7" id="KW-1133">Transmembrane helix</keyword>
<dbReference type="GO" id="GO:0009252">
    <property type="term" value="P:peptidoglycan biosynthetic process"/>
    <property type="evidence" value="ECO:0007669"/>
    <property type="project" value="UniProtKB-UniRule"/>
</dbReference>
<evidence type="ECO:0000256" key="5">
    <source>
        <dbReference type="ARBA" id="ARBA00023239"/>
    </source>
</evidence>
<evidence type="ECO:0000256" key="4">
    <source>
        <dbReference type="ARBA" id="ARBA00023136"/>
    </source>
</evidence>
<comment type="function">
    <text evidence="7">Functions as a peptidoglycan terminase that cleaves nascent peptidoglycan strands endolytically to terminate their elongation.</text>
</comment>
<evidence type="ECO:0000256" key="7">
    <source>
        <dbReference type="HAMAP-Rule" id="MF_02065"/>
    </source>
</evidence>
<dbReference type="PANTHER" id="PTHR30518:SF2">
    <property type="entry name" value="ENDOLYTIC MUREIN TRANSGLYCOSYLASE"/>
    <property type="match status" value="1"/>
</dbReference>
<reference evidence="9" key="1">
    <citation type="journal article" date="2014" name="Int. J. Syst. Evol. Microbiol.">
        <title>Complete genome sequence of Corynebacterium casei LMG S-19264T (=DSM 44701T), isolated from a smear-ripened cheese.</title>
        <authorList>
            <consortium name="US DOE Joint Genome Institute (JGI-PGF)"/>
            <person name="Walter F."/>
            <person name="Albersmeier A."/>
            <person name="Kalinowski J."/>
            <person name="Ruckert C."/>
        </authorList>
    </citation>
    <scope>NUCLEOTIDE SEQUENCE</scope>
    <source>
        <strain evidence="9">KCTC 23430</strain>
    </source>
</reference>
<dbReference type="Pfam" id="PF02618">
    <property type="entry name" value="YceG"/>
    <property type="match status" value="1"/>
</dbReference>
<comment type="caution">
    <text evidence="9">The sequence shown here is derived from an EMBL/GenBank/DDBJ whole genome shotgun (WGS) entry which is preliminary data.</text>
</comment>
<dbReference type="Gene3D" id="3.30.1490.480">
    <property type="entry name" value="Endolytic murein transglycosylase"/>
    <property type="match status" value="1"/>
</dbReference>
<evidence type="ECO:0000256" key="6">
    <source>
        <dbReference type="ARBA" id="ARBA00023316"/>
    </source>
</evidence>
<keyword evidence="4 7" id="KW-0472">Membrane</keyword>
<keyword evidence="10" id="KW-1185">Reference proteome</keyword>
<dbReference type="HAMAP" id="MF_02065">
    <property type="entry name" value="MltG"/>
    <property type="match status" value="1"/>
</dbReference>
<evidence type="ECO:0000256" key="8">
    <source>
        <dbReference type="SAM" id="MobiDB-lite"/>
    </source>
</evidence>
<keyword evidence="1 7" id="KW-1003">Cell membrane</keyword>
<comment type="catalytic activity">
    <reaction evidence="7">
        <text>a peptidoglycan chain = a peptidoglycan chain with N-acetyl-1,6-anhydromuramyl-[peptide] at the reducing end + a peptidoglycan chain with N-acetylglucosamine at the non-reducing end.</text>
        <dbReference type="EC" id="4.2.2.29"/>
    </reaction>
</comment>
<evidence type="ECO:0000313" key="10">
    <source>
        <dbReference type="Proteomes" id="UP000644693"/>
    </source>
</evidence>
<dbReference type="Proteomes" id="UP000644693">
    <property type="component" value="Unassembled WGS sequence"/>
</dbReference>
<comment type="similarity">
    <text evidence="7">Belongs to the transglycosylase MltG family.</text>
</comment>
<feature type="region of interest" description="Disordered" evidence="8">
    <location>
        <begin position="331"/>
        <end position="352"/>
    </location>
</feature>
<protein>
    <recommendedName>
        <fullName evidence="7">Endolytic murein transglycosylase</fullName>
        <ecNumber evidence="7">4.2.2.29</ecNumber>
    </recommendedName>
    <alternativeName>
        <fullName evidence="7">Peptidoglycan lytic transglycosylase</fullName>
    </alternativeName>
    <alternativeName>
        <fullName evidence="7">Peptidoglycan polymerization terminase</fullName>
    </alternativeName>
</protein>
<sequence length="352" mass="39342">MKRVVLAITACLLLLSVTVLVAGNWLWQRWQQPIGLPVEGYPLIVESGDTLRGVAEELTEAGVLEDPWMLRFYARLKALDDQIKRGEYLLHPPLTQSSLLRQLVDGDIVTYQVTIPEGLTLAQALTVLARDPVLVPELTGARDQRLLELAQGAATAEGLFLPETYRFERGDSDWQIMQRAHVALKQTLDAAWADRDAGLPYESPYEALVMASIVERETGVPGERREIAGVFVRRIMKNMRLQTDPTVIYGLGEGFDGNLRRTHLRDDSNPYNTYRHKGLPPTPIALPGRAAIEAAMHPLPGETLFFVARGDGSHQFSITLEAHEEAVRKYQLSRRSDYRSSPPPSSDPNTNR</sequence>
<gene>
    <name evidence="7" type="primary">mltG</name>
    <name evidence="9" type="ORF">GCM10007053_10890</name>
</gene>
<dbReference type="GO" id="GO:0008932">
    <property type="term" value="F:lytic endotransglycosylase activity"/>
    <property type="evidence" value="ECO:0007669"/>
    <property type="project" value="UniProtKB-UniRule"/>
</dbReference>
<keyword evidence="6 7" id="KW-0961">Cell wall biogenesis/degradation</keyword>
<evidence type="ECO:0000313" key="9">
    <source>
        <dbReference type="EMBL" id="GHD29790.1"/>
    </source>
</evidence>
<dbReference type="EC" id="4.2.2.29" evidence="7"/>
<dbReference type="NCBIfam" id="TIGR00247">
    <property type="entry name" value="endolytic transglycosylase MltG"/>
    <property type="match status" value="1"/>
</dbReference>
<proteinExistence type="inferred from homology"/>
<organism evidence="9 10">
    <name type="scientific">Parahalioglobus pacificus</name>
    <dbReference type="NCBI Taxonomy" id="930806"/>
    <lineage>
        <taxon>Bacteria</taxon>
        <taxon>Pseudomonadati</taxon>
        <taxon>Pseudomonadota</taxon>
        <taxon>Gammaproteobacteria</taxon>
        <taxon>Cellvibrionales</taxon>
        <taxon>Halieaceae</taxon>
        <taxon>Parahalioglobus</taxon>
    </lineage>
</organism>
<reference evidence="9" key="2">
    <citation type="submission" date="2020-09" db="EMBL/GenBank/DDBJ databases">
        <authorList>
            <person name="Sun Q."/>
            <person name="Kim S."/>
        </authorList>
    </citation>
    <scope>NUCLEOTIDE SEQUENCE</scope>
    <source>
        <strain evidence="9">KCTC 23430</strain>
    </source>
</reference>
<accession>A0A918XF85</accession>
<keyword evidence="2 7" id="KW-0812">Transmembrane</keyword>
<feature type="site" description="Important for catalytic activity" evidence="7">
    <location>
        <position position="217"/>
    </location>
</feature>
<name>A0A918XF85_9GAMM</name>
<dbReference type="PANTHER" id="PTHR30518">
    <property type="entry name" value="ENDOLYTIC MUREIN TRANSGLYCOSYLASE"/>
    <property type="match status" value="1"/>
</dbReference>